<dbReference type="Gene3D" id="3.40.1780.10">
    <property type="entry name" value="QueA-like"/>
    <property type="match status" value="1"/>
</dbReference>
<gene>
    <name evidence="5" type="primary">queA</name>
    <name evidence="6" type="ORF">JI741_27235</name>
</gene>
<name>A0ABS1KZR4_9BACT</name>
<dbReference type="InterPro" id="IPR003699">
    <property type="entry name" value="QueA"/>
</dbReference>
<comment type="catalytic activity">
    <reaction evidence="5">
        <text>7-aminomethyl-7-carbaguanosine(34) in tRNA + S-adenosyl-L-methionine = epoxyqueuosine(34) in tRNA + adenine + L-methionine + 2 H(+)</text>
        <dbReference type="Rhea" id="RHEA:32155"/>
        <dbReference type="Rhea" id="RHEA-COMP:10342"/>
        <dbReference type="Rhea" id="RHEA-COMP:18582"/>
        <dbReference type="ChEBI" id="CHEBI:15378"/>
        <dbReference type="ChEBI" id="CHEBI:16708"/>
        <dbReference type="ChEBI" id="CHEBI:57844"/>
        <dbReference type="ChEBI" id="CHEBI:59789"/>
        <dbReference type="ChEBI" id="CHEBI:82833"/>
        <dbReference type="ChEBI" id="CHEBI:194443"/>
        <dbReference type="EC" id="2.4.99.17"/>
    </reaction>
</comment>
<dbReference type="PANTHER" id="PTHR30307">
    <property type="entry name" value="S-ADENOSYLMETHIONINE:TRNA RIBOSYLTRANSFERASE-ISOMERASE"/>
    <property type="match status" value="1"/>
</dbReference>
<dbReference type="Gene3D" id="2.40.10.240">
    <property type="entry name" value="QueA-like"/>
    <property type="match status" value="1"/>
</dbReference>
<evidence type="ECO:0000256" key="5">
    <source>
        <dbReference type="HAMAP-Rule" id="MF_00113"/>
    </source>
</evidence>
<keyword evidence="3 5" id="KW-0949">S-adenosyl-L-methionine</keyword>
<sequence>MTLNINDYTYALPPERIATYPLEKRDQSKLLVYDRGTIRHETFPSIAALLPDNAMLFFNNTKVIPARLHFHKDTGAIIEVFLLHPVLPSSLVMEAMQAHGTCTWKCTIGNVKRWRDDQPLSNTFQGVALEATLRNREEGLVEFHWTTDHSFAEVVSLAGETPLPPYLHRKPEQNDRERYQTIYSQHDGAVAAPTAGLHFTPEVFDALKQRNIPHDFVTLHVSAGTFQPVKVENAAEHLMHNEQVVIHRENIANLLAGKYIVPVGTTSMRTLESLYWFGVKLLANREAPFSITQHDPYTHAGNLPARHEALQAVARHMDDRDLDVLTGETSIYIMPGYTFRVCDALITNFHQPGSTLILLVAAFLGEDWRTVYDEALRGDYRFLSYGDSSFLIPR</sequence>
<dbReference type="Pfam" id="PF02547">
    <property type="entry name" value="Queuosine_synth"/>
    <property type="match status" value="1"/>
</dbReference>
<dbReference type="InterPro" id="IPR042118">
    <property type="entry name" value="QueA_dom1"/>
</dbReference>
<comment type="subcellular location">
    <subcellularLocation>
        <location evidence="5">Cytoplasm</location>
    </subcellularLocation>
</comment>
<organism evidence="6 7">
    <name type="scientific">Chryseolinea lacunae</name>
    <dbReference type="NCBI Taxonomy" id="2801331"/>
    <lineage>
        <taxon>Bacteria</taxon>
        <taxon>Pseudomonadati</taxon>
        <taxon>Bacteroidota</taxon>
        <taxon>Cytophagia</taxon>
        <taxon>Cytophagales</taxon>
        <taxon>Fulvivirgaceae</taxon>
        <taxon>Chryseolinea</taxon>
    </lineage>
</organism>
<dbReference type="HAMAP" id="MF_00113">
    <property type="entry name" value="QueA"/>
    <property type="match status" value="1"/>
</dbReference>
<dbReference type="InterPro" id="IPR042119">
    <property type="entry name" value="QueA_dom2"/>
</dbReference>
<evidence type="ECO:0000256" key="3">
    <source>
        <dbReference type="ARBA" id="ARBA00022691"/>
    </source>
</evidence>
<protein>
    <recommendedName>
        <fullName evidence="5">S-adenosylmethionine:tRNA ribosyltransferase-isomerase</fullName>
        <ecNumber evidence="5">2.4.99.17</ecNumber>
    </recommendedName>
    <alternativeName>
        <fullName evidence="5">Queuosine biosynthesis protein QueA</fullName>
    </alternativeName>
</protein>
<comment type="similarity">
    <text evidence="5">Belongs to the QueA family.</text>
</comment>
<dbReference type="RefSeq" id="WP_202015028.1">
    <property type="nucleotide sequence ID" value="NZ_JAERRB010000013.1"/>
</dbReference>
<evidence type="ECO:0000313" key="6">
    <source>
        <dbReference type="EMBL" id="MBL0744955.1"/>
    </source>
</evidence>
<keyword evidence="7" id="KW-1185">Reference proteome</keyword>
<comment type="function">
    <text evidence="5">Transfers and isomerizes the ribose moiety from AdoMet to the 7-aminomethyl group of 7-deazaguanine (preQ1-tRNA) to give epoxyqueuosine (oQ-tRNA).</text>
</comment>
<evidence type="ECO:0000256" key="1">
    <source>
        <dbReference type="ARBA" id="ARBA00022490"/>
    </source>
</evidence>
<keyword evidence="4 5" id="KW-0671">Queuosine biosynthesis</keyword>
<dbReference type="EC" id="2.4.99.17" evidence="5"/>
<reference evidence="6 7" key="1">
    <citation type="submission" date="2021-01" db="EMBL/GenBank/DDBJ databases">
        <title>Chryseolinea sp. Jin1 Genome sequencing and assembly.</title>
        <authorList>
            <person name="Kim I."/>
        </authorList>
    </citation>
    <scope>NUCLEOTIDE SEQUENCE [LARGE SCALE GENOMIC DNA]</scope>
    <source>
        <strain evidence="6 7">Jin1</strain>
    </source>
</reference>
<evidence type="ECO:0000313" key="7">
    <source>
        <dbReference type="Proteomes" id="UP000613030"/>
    </source>
</evidence>
<accession>A0ABS1KZR4</accession>
<keyword evidence="2 5" id="KW-0808">Transferase</keyword>
<dbReference type="Proteomes" id="UP000613030">
    <property type="component" value="Unassembled WGS sequence"/>
</dbReference>
<dbReference type="SUPFAM" id="SSF111337">
    <property type="entry name" value="QueA-like"/>
    <property type="match status" value="1"/>
</dbReference>
<comment type="pathway">
    <text evidence="5">tRNA modification; tRNA-queuosine biosynthesis.</text>
</comment>
<dbReference type="EMBL" id="JAERRB010000013">
    <property type="protein sequence ID" value="MBL0744955.1"/>
    <property type="molecule type" value="Genomic_DNA"/>
</dbReference>
<evidence type="ECO:0000256" key="2">
    <source>
        <dbReference type="ARBA" id="ARBA00022679"/>
    </source>
</evidence>
<dbReference type="PANTHER" id="PTHR30307:SF0">
    <property type="entry name" value="S-ADENOSYLMETHIONINE:TRNA RIBOSYLTRANSFERASE-ISOMERASE"/>
    <property type="match status" value="1"/>
</dbReference>
<comment type="caution">
    <text evidence="6">The sequence shown here is derived from an EMBL/GenBank/DDBJ whole genome shotgun (WGS) entry which is preliminary data.</text>
</comment>
<dbReference type="InterPro" id="IPR036100">
    <property type="entry name" value="QueA_sf"/>
</dbReference>
<evidence type="ECO:0000256" key="4">
    <source>
        <dbReference type="ARBA" id="ARBA00022785"/>
    </source>
</evidence>
<comment type="subunit">
    <text evidence="5">Monomer.</text>
</comment>
<keyword evidence="1 5" id="KW-0963">Cytoplasm</keyword>
<proteinExistence type="inferred from homology"/>